<dbReference type="InterPro" id="IPR012902">
    <property type="entry name" value="N_methyl_site"/>
</dbReference>
<keyword evidence="1" id="KW-0812">Transmembrane</keyword>
<keyword evidence="1" id="KW-0472">Membrane</keyword>
<accession>R9CFN3</accession>
<keyword evidence="1" id="KW-1133">Transmembrane helix</keyword>
<dbReference type="AlphaFoldDB" id="R9CFN3"/>
<dbReference type="EMBL" id="ASRV01000016">
    <property type="protein sequence ID" value="EOR28093.1"/>
    <property type="molecule type" value="Genomic_DNA"/>
</dbReference>
<proteinExistence type="predicted"/>
<dbReference type="PROSITE" id="PS00409">
    <property type="entry name" value="PROKAR_NTER_METHYL"/>
    <property type="match status" value="1"/>
</dbReference>
<name>R9CFN3_9CLOT</name>
<comment type="caution">
    <text evidence="2">The sequence shown here is derived from an EMBL/GenBank/DDBJ whole genome shotgun (WGS) entry which is preliminary data.</text>
</comment>
<protein>
    <submittedName>
        <fullName evidence="2">Prepilin-type N-cleavage/methylation domain protein</fullName>
    </submittedName>
</protein>
<sequence>MISSLKNHCGKFLNRRGGIMKNKRKGFTLLELIITLSLTVIVLGVIYTFFLSNSKTLSRIEINSDLQLEAEGIQQELLLYGTQAEGISEINNIQITDSNKYNYEGLPEDGKLDVTEVTFKIGVEYFSFVYNGENKTLTLNKVNEFGTVISDTTLRLPRDLSKNVTEFKVRPLDYRMNPNGNFNETTGLEISLVLNKEKGYSDVTIPLSVIVKFRNKS</sequence>
<dbReference type="Pfam" id="PF07963">
    <property type="entry name" value="N_methyl"/>
    <property type="match status" value="1"/>
</dbReference>
<dbReference type="PATRIC" id="fig|1202534.3.peg.184"/>
<dbReference type="NCBIfam" id="TIGR02532">
    <property type="entry name" value="IV_pilin_GFxxxE"/>
    <property type="match status" value="1"/>
</dbReference>
<keyword evidence="3" id="KW-1185">Reference proteome</keyword>
<evidence type="ECO:0000256" key="1">
    <source>
        <dbReference type="SAM" id="Phobius"/>
    </source>
</evidence>
<evidence type="ECO:0000313" key="2">
    <source>
        <dbReference type="EMBL" id="EOR28093.1"/>
    </source>
</evidence>
<gene>
    <name evidence="2" type="ORF">A500_00915</name>
</gene>
<dbReference type="Proteomes" id="UP000013988">
    <property type="component" value="Unassembled WGS sequence"/>
</dbReference>
<reference evidence="2 3" key="1">
    <citation type="submission" date="2013-03" db="EMBL/GenBank/DDBJ databases">
        <title>Whole genome shotgun sequencing of Clostridium sartagoforme AAU1.</title>
        <authorList>
            <person name="Joshi C.G."/>
            <person name="Duggirala S.M."/>
            <person name="Nathani N.M."/>
            <person name="Bhatt V.D."/>
            <person name="Patel A.K."/>
            <person name="Pandya P.R."/>
            <person name="KaPatel J.A."/>
        </authorList>
    </citation>
    <scope>NUCLEOTIDE SEQUENCE [LARGE SCALE GENOMIC DNA]</scope>
    <source>
        <strain evidence="2 3">AAU1</strain>
    </source>
</reference>
<organism evidence="2 3">
    <name type="scientific">Clostridium sartagoforme AAU1</name>
    <dbReference type="NCBI Taxonomy" id="1202534"/>
    <lineage>
        <taxon>Bacteria</taxon>
        <taxon>Bacillati</taxon>
        <taxon>Bacillota</taxon>
        <taxon>Clostridia</taxon>
        <taxon>Eubacteriales</taxon>
        <taxon>Clostridiaceae</taxon>
        <taxon>Clostridium</taxon>
    </lineage>
</organism>
<feature type="transmembrane region" description="Helical" evidence="1">
    <location>
        <begin position="29"/>
        <end position="50"/>
    </location>
</feature>
<evidence type="ECO:0000313" key="3">
    <source>
        <dbReference type="Proteomes" id="UP000013988"/>
    </source>
</evidence>